<dbReference type="EMBL" id="AP026801">
    <property type="protein sequence ID" value="BDR56278.1"/>
    <property type="molecule type" value="Genomic_DNA"/>
</dbReference>
<feature type="transmembrane region" description="Helical" evidence="1">
    <location>
        <begin position="225"/>
        <end position="242"/>
    </location>
</feature>
<dbReference type="Proteomes" id="UP001321804">
    <property type="component" value="Chromosome"/>
</dbReference>
<feature type="transmembrane region" description="Helical" evidence="1">
    <location>
        <begin position="105"/>
        <end position="133"/>
    </location>
</feature>
<evidence type="ECO:0000313" key="2">
    <source>
        <dbReference type="EMBL" id="BDR56278.1"/>
    </source>
</evidence>
<keyword evidence="1" id="KW-0812">Transmembrane</keyword>
<name>A0AAU9CYG2_9LACO</name>
<feature type="transmembrane region" description="Helical" evidence="1">
    <location>
        <begin position="25"/>
        <end position="48"/>
    </location>
</feature>
<dbReference type="RefSeq" id="WP_317698181.1">
    <property type="nucleotide sequence ID" value="NZ_AP026801.1"/>
</dbReference>
<gene>
    <name evidence="2" type="ORF">KIMC2_08400</name>
</gene>
<reference evidence="2 3" key="1">
    <citation type="journal article" date="2023" name="Microbiol. Spectr.">
        <title>Symbiosis of Carpenter Bees with Uncharacterized Lactic Acid Bacteria Showing NAD Auxotrophy.</title>
        <authorList>
            <person name="Kawasaki S."/>
            <person name="Ozawa K."/>
            <person name="Mori T."/>
            <person name="Yamamoto A."/>
            <person name="Ito M."/>
            <person name="Ohkuma M."/>
            <person name="Sakamoto M."/>
            <person name="Matsutani M."/>
        </authorList>
    </citation>
    <scope>NUCLEOTIDE SEQUENCE [LARGE SCALE GENOMIC DNA]</scope>
    <source>
        <strain evidence="2 3">KimC2</strain>
    </source>
</reference>
<dbReference type="Pfam" id="PF06182">
    <property type="entry name" value="ABC2_membrane_6"/>
    <property type="match status" value="1"/>
</dbReference>
<keyword evidence="3" id="KW-1185">Reference proteome</keyword>
<protein>
    <submittedName>
        <fullName evidence="2">Membrane protein</fullName>
    </submittedName>
</protein>
<dbReference type="AlphaFoldDB" id="A0AAU9CYG2"/>
<proteinExistence type="predicted"/>
<dbReference type="KEGG" id="xak:KIMC2_08400"/>
<dbReference type="PANTHER" id="PTHR36833:SF1">
    <property type="entry name" value="INTEGRAL MEMBRANE TRANSPORT PROTEIN"/>
    <property type="match status" value="1"/>
</dbReference>
<keyword evidence="1" id="KW-0472">Membrane</keyword>
<keyword evidence="1" id="KW-1133">Transmembrane helix</keyword>
<evidence type="ECO:0000313" key="3">
    <source>
        <dbReference type="Proteomes" id="UP001321804"/>
    </source>
</evidence>
<dbReference type="PANTHER" id="PTHR36833">
    <property type="entry name" value="SLR0610 PROTEIN-RELATED"/>
    <property type="match status" value="1"/>
</dbReference>
<accession>A0AAU9CYG2</accession>
<feature type="transmembrane region" description="Helical" evidence="1">
    <location>
        <begin position="142"/>
        <end position="162"/>
    </location>
</feature>
<feature type="transmembrane region" description="Helical" evidence="1">
    <location>
        <begin position="200"/>
        <end position="219"/>
    </location>
</feature>
<organism evidence="2 3">
    <name type="scientific">Xylocopilactobacillus apis</name>
    <dbReference type="NCBI Taxonomy" id="2932183"/>
    <lineage>
        <taxon>Bacteria</taxon>
        <taxon>Bacillati</taxon>
        <taxon>Bacillota</taxon>
        <taxon>Bacilli</taxon>
        <taxon>Lactobacillales</taxon>
        <taxon>Lactobacillaceae</taxon>
        <taxon>Xylocopilactobacillus</taxon>
    </lineage>
</organism>
<feature type="transmembrane region" description="Helical" evidence="1">
    <location>
        <begin position="60"/>
        <end position="80"/>
    </location>
</feature>
<dbReference type="InterPro" id="IPR010390">
    <property type="entry name" value="ABC-2_transporter-like"/>
</dbReference>
<sequence>MNLKILKSAWKLSFQEFLVYKTTSILTFILAALFFSIEIIVGMIYFSVESNLNGWTRSDYLLLISSITTITYIYNIFFIVGHENLSEDILEGNLDYLFLRPVSSYWYSALSHLDIPSCFNLVISGVMSVSIIISKRFNWVEILLYLLTIFLGTCFVFLMNQIAVTFSFWFEGFTALGGIVENTINLLSRPLSIFPQIIQTIFTYIFPVLLVTNMPVIIFKGKHNYYLLIYLLIYNLLMYVLSRKLWTLGVKRYSSAN</sequence>
<evidence type="ECO:0000256" key="1">
    <source>
        <dbReference type="SAM" id="Phobius"/>
    </source>
</evidence>